<dbReference type="CDD" id="cd00688">
    <property type="entry name" value="ISOPREN_C2_like"/>
    <property type="match status" value="1"/>
</dbReference>
<feature type="chain" id="PRO_5045851622" evidence="3">
    <location>
        <begin position="29"/>
        <end position="487"/>
    </location>
</feature>
<keyword evidence="2" id="KW-1133">Transmembrane helix</keyword>
<sequence length="487" mass="48584">MISRRAGALLGCLLIAGVLATPAIPSSAAGASPAATSAAGFLAREFARLGHSYPSPITGNPDGGVIADALIGMHAAGMTGGEFTAATAALRKSFFNGALTASGFVAKYLMVATRAGVDPASWGTDSQGKPIDLVRRLESTMDENGRYRDLNAGSYDPRRDASNVFSQSLAMIALHELGRTGDHAKALGYLLRQQCPGGGFRALPPPADPVAACADEKTVVDADYTAMGAWALAETRSDPAALAKAVGWLRAHQLADGSFKNRDGAPSANSTGLAALAFTKAGDVADAGRANGWLVSMQLPAGGAVPAMAGAVAASADAYLTIQRDPAGYWAGAGQQDQLRRATAQAVLGLSAAPVGEVPPPPVAPADPAVPASRAGKPPAPSASPVAPAVSAAGPGVGPAAGSSGGTPEVGPPTVAPAVPPLASPVAVAEPEPVAGIGGAAALPPREADFLDFLRSPWGIAASVLAGFAMAVAGYWLVTRKSRTSKG</sequence>
<dbReference type="SUPFAM" id="SSF48239">
    <property type="entry name" value="Terpenoid cyclases/Protein prenyltransferases"/>
    <property type="match status" value="1"/>
</dbReference>
<evidence type="ECO:0000256" key="1">
    <source>
        <dbReference type="SAM" id="MobiDB-lite"/>
    </source>
</evidence>
<dbReference type="EMBL" id="JBHUKU010000001">
    <property type="protein sequence ID" value="MFD2457146.1"/>
    <property type="molecule type" value="Genomic_DNA"/>
</dbReference>
<feature type="transmembrane region" description="Helical" evidence="2">
    <location>
        <begin position="458"/>
        <end position="478"/>
    </location>
</feature>
<dbReference type="RefSeq" id="WP_345402263.1">
    <property type="nucleotide sequence ID" value="NZ_BAABHG010000013.1"/>
</dbReference>
<feature type="signal peptide" evidence="3">
    <location>
        <begin position="1"/>
        <end position="28"/>
    </location>
</feature>
<gene>
    <name evidence="4" type="ORF">ACFSYJ_00980</name>
</gene>
<keyword evidence="3" id="KW-0732">Signal</keyword>
<comment type="caution">
    <text evidence="4">The sequence shown here is derived from an EMBL/GenBank/DDBJ whole genome shotgun (WGS) entry which is preliminary data.</text>
</comment>
<proteinExistence type="predicted"/>
<evidence type="ECO:0000313" key="4">
    <source>
        <dbReference type="EMBL" id="MFD2457146.1"/>
    </source>
</evidence>
<keyword evidence="5" id="KW-1185">Reference proteome</keyword>
<keyword evidence="2" id="KW-0472">Membrane</keyword>
<reference evidence="5" key="1">
    <citation type="journal article" date="2019" name="Int. J. Syst. Evol. Microbiol.">
        <title>The Global Catalogue of Microorganisms (GCM) 10K type strain sequencing project: providing services to taxonomists for standard genome sequencing and annotation.</title>
        <authorList>
            <consortium name="The Broad Institute Genomics Platform"/>
            <consortium name="The Broad Institute Genome Sequencing Center for Infectious Disease"/>
            <person name="Wu L."/>
            <person name="Ma J."/>
        </authorList>
    </citation>
    <scope>NUCLEOTIDE SEQUENCE [LARGE SCALE GENOMIC DNA]</scope>
    <source>
        <strain evidence="5">CGMCC 4.7643</strain>
    </source>
</reference>
<protein>
    <submittedName>
        <fullName evidence="4">Prenyltransferase/squalene oxidase repeat-containing protein</fullName>
    </submittedName>
</protein>
<dbReference type="Proteomes" id="UP001597419">
    <property type="component" value="Unassembled WGS sequence"/>
</dbReference>
<name>A0ABW5G6L9_9PSEU</name>
<evidence type="ECO:0000256" key="2">
    <source>
        <dbReference type="SAM" id="Phobius"/>
    </source>
</evidence>
<evidence type="ECO:0000313" key="5">
    <source>
        <dbReference type="Proteomes" id="UP001597419"/>
    </source>
</evidence>
<organism evidence="4 5">
    <name type="scientific">Amycolatopsis samaneae</name>
    <dbReference type="NCBI Taxonomy" id="664691"/>
    <lineage>
        <taxon>Bacteria</taxon>
        <taxon>Bacillati</taxon>
        <taxon>Actinomycetota</taxon>
        <taxon>Actinomycetes</taxon>
        <taxon>Pseudonocardiales</taxon>
        <taxon>Pseudonocardiaceae</taxon>
        <taxon>Amycolatopsis</taxon>
    </lineage>
</organism>
<dbReference type="Gene3D" id="1.50.10.20">
    <property type="match status" value="1"/>
</dbReference>
<accession>A0ABW5G6L9</accession>
<dbReference type="InterPro" id="IPR008930">
    <property type="entry name" value="Terpenoid_cyclase/PrenylTrfase"/>
</dbReference>
<feature type="compositionally biased region" description="Low complexity" evidence="1">
    <location>
        <begin position="366"/>
        <end position="394"/>
    </location>
</feature>
<feature type="region of interest" description="Disordered" evidence="1">
    <location>
        <begin position="354"/>
        <end position="417"/>
    </location>
</feature>
<feature type="compositionally biased region" description="Gly residues" evidence="1">
    <location>
        <begin position="395"/>
        <end position="405"/>
    </location>
</feature>
<evidence type="ECO:0000256" key="3">
    <source>
        <dbReference type="SAM" id="SignalP"/>
    </source>
</evidence>
<keyword evidence="2" id="KW-0812">Transmembrane</keyword>